<evidence type="ECO:0000313" key="3">
    <source>
        <dbReference type="Proteomes" id="UP000013909"/>
    </source>
</evidence>
<proteinExistence type="predicted"/>
<dbReference type="OrthoDB" id="772995at2"/>
<organism evidence="2 3">
    <name type="scientific">Lunatimonas lonarensis</name>
    <dbReference type="NCBI Taxonomy" id="1232681"/>
    <lineage>
        <taxon>Bacteria</taxon>
        <taxon>Pseudomonadati</taxon>
        <taxon>Bacteroidota</taxon>
        <taxon>Cytophagia</taxon>
        <taxon>Cytophagales</taxon>
        <taxon>Cyclobacteriaceae</taxon>
    </lineage>
</organism>
<name>R7ZNJ2_9BACT</name>
<dbReference type="EMBL" id="AQHR01000099">
    <property type="protein sequence ID" value="EON75691.1"/>
    <property type="molecule type" value="Genomic_DNA"/>
</dbReference>
<reference evidence="2 3" key="1">
    <citation type="submission" date="2013-02" db="EMBL/GenBank/DDBJ databases">
        <title>A novel strain isolated from Lonar lake, Maharashtra, India.</title>
        <authorList>
            <person name="Singh A."/>
        </authorList>
    </citation>
    <scope>NUCLEOTIDE SEQUENCE [LARGE SCALE GENOMIC DNA]</scope>
    <source>
        <strain evidence="2 3">AK24</strain>
    </source>
</reference>
<keyword evidence="1" id="KW-0812">Transmembrane</keyword>
<evidence type="ECO:0000256" key="1">
    <source>
        <dbReference type="SAM" id="Phobius"/>
    </source>
</evidence>
<protein>
    <submittedName>
        <fullName evidence="2">Uncharacterized protein</fullName>
    </submittedName>
</protein>
<dbReference type="Proteomes" id="UP000013909">
    <property type="component" value="Unassembled WGS sequence"/>
</dbReference>
<dbReference type="STRING" id="1232681.ADIS_3841"/>
<keyword evidence="3" id="KW-1185">Reference proteome</keyword>
<dbReference type="AlphaFoldDB" id="R7ZNJ2"/>
<comment type="caution">
    <text evidence="2">The sequence shown here is derived from an EMBL/GenBank/DDBJ whole genome shotgun (WGS) entry which is preliminary data.</text>
</comment>
<evidence type="ECO:0000313" key="2">
    <source>
        <dbReference type="EMBL" id="EON75691.1"/>
    </source>
</evidence>
<sequence>MGEKKCPHCNAWSKWNQDINDTCEHCGHQLGGADLHYHEKRLAQEKANRENWIFYIKDTDSGFMKGAKKVGNFFYTIYISIITFIAWLIAVLPG</sequence>
<keyword evidence="1" id="KW-1133">Transmembrane helix</keyword>
<accession>R7ZNJ2</accession>
<gene>
    <name evidence="2" type="ORF">ADIS_3841</name>
</gene>
<dbReference type="RefSeq" id="WP_010855968.1">
    <property type="nucleotide sequence ID" value="NZ_AQHR01000099.1"/>
</dbReference>
<feature type="transmembrane region" description="Helical" evidence="1">
    <location>
        <begin position="73"/>
        <end position="92"/>
    </location>
</feature>
<keyword evidence="1" id="KW-0472">Membrane</keyword>